<proteinExistence type="inferred from homology"/>
<keyword evidence="5 12" id="KW-0963">Cytoplasm</keyword>
<organism evidence="15 16">
    <name type="scientific">Dekkera bruxellensis</name>
    <name type="common">Brettanomyces custersii</name>
    <dbReference type="NCBI Taxonomy" id="5007"/>
    <lineage>
        <taxon>Eukaryota</taxon>
        <taxon>Fungi</taxon>
        <taxon>Dikarya</taxon>
        <taxon>Ascomycota</taxon>
        <taxon>Saccharomycotina</taxon>
        <taxon>Pichiomycetes</taxon>
        <taxon>Pichiales</taxon>
        <taxon>Pichiaceae</taxon>
        <taxon>Brettanomyces</taxon>
    </lineage>
</organism>
<evidence type="ECO:0000256" key="4">
    <source>
        <dbReference type="ARBA" id="ARBA00022448"/>
    </source>
</evidence>
<evidence type="ECO:0000256" key="1">
    <source>
        <dbReference type="ARBA" id="ARBA00004255"/>
    </source>
</evidence>
<dbReference type="GO" id="GO:0006891">
    <property type="term" value="P:intra-Golgi vesicle-mediated transport"/>
    <property type="evidence" value="ECO:0007669"/>
    <property type="project" value="TreeGrafter"/>
</dbReference>
<evidence type="ECO:0000259" key="13">
    <source>
        <dbReference type="Pfam" id="PF01217"/>
    </source>
</evidence>
<evidence type="ECO:0000256" key="6">
    <source>
        <dbReference type="ARBA" id="ARBA00022892"/>
    </source>
</evidence>
<reference evidence="15 16" key="1">
    <citation type="submission" date="2019-07" db="EMBL/GenBank/DDBJ databases">
        <authorList>
            <person name="Friedrich A."/>
            <person name="Schacherer J."/>
        </authorList>
    </citation>
    <scope>NUCLEOTIDE SEQUENCE [LARGE SCALE GENOMIC DNA]</scope>
</reference>
<dbReference type="Proteomes" id="UP000568158">
    <property type="component" value="Unassembled WGS sequence"/>
</dbReference>
<dbReference type="GO" id="GO:0030126">
    <property type="term" value="C:COPI vesicle coat"/>
    <property type="evidence" value="ECO:0007669"/>
    <property type="project" value="UniProtKB-UniRule"/>
</dbReference>
<accession>A0A7D9H2K9</accession>
<keyword evidence="7 12" id="KW-0653">Protein transport</keyword>
<evidence type="ECO:0000256" key="8">
    <source>
        <dbReference type="ARBA" id="ARBA00023034"/>
    </source>
</evidence>
<evidence type="ECO:0000256" key="3">
    <source>
        <dbReference type="ARBA" id="ARBA00011775"/>
    </source>
</evidence>
<keyword evidence="16" id="KW-1185">Reference proteome</keyword>
<dbReference type="InterPro" id="IPR022775">
    <property type="entry name" value="AP_mu_sigma_su"/>
</dbReference>
<comment type="function">
    <text evidence="11">The coatomer is a cytosolic protein complex that binds to dilysine motifs and reversibly associates with Golgi non-clathrin-coated vesicles, which further mediate biosynthetic protein transport from the ER, via the Golgi up to the trans Golgi network. Coatomer complex is required for budding from Golgi membranes, and is essential for the retrograde Golgi-to-ER transport of dilysine-tagged proteins. The zeta subunit may be involved in regulating the coat assembly and, hence, the rate of biosynthetic protein transport due to its association-dissociation properties with the coatomer complex.</text>
</comment>
<gene>
    <name evidence="15" type="primary">RET3</name>
    <name evidence="15" type="ORF">DEBR0S6_10792G</name>
    <name evidence="14" type="ORF">HII12_001580</name>
</gene>
<reference evidence="14 17" key="2">
    <citation type="journal article" date="2020" name="Appl. Microbiol. Biotechnol.">
        <title>Targeted gene deletion in Brettanomyces bruxellensis with an expression-free CRISPR-Cas9 system.</title>
        <authorList>
            <person name="Varela C."/>
            <person name="Bartel C."/>
            <person name="Onetto C."/>
            <person name="Borneman A."/>
        </authorList>
    </citation>
    <scope>NUCLEOTIDE SEQUENCE [LARGE SCALE GENOMIC DNA]</scope>
    <source>
        <strain evidence="14 17">AWRI1613</strain>
    </source>
</reference>
<keyword evidence="10 12" id="KW-0968">Cytoplasmic vesicle</keyword>
<evidence type="ECO:0000256" key="12">
    <source>
        <dbReference type="RuleBase" id="RU366053"/>
    </source>
</evidence>
<dbReference type="EMBL" id="CABFWN010000006">
    <property type="protein sequence ID" value="VUG20226.1"/>
    <property type="molecule type" value="Genomic_DNA"/>
</dbReference>
<dbReference type="OMA" id="NELMLHS"/>
<dbReference type="Pfam" id="PF01217">
    <property type="entry name" value="Clat_adaptor_s"/>
    <property type="match status" value="1"/>
</dbReference>
<evidence type="ECO:0000256" key="7">
    <source>
        <dbReference type="ARBA" id="ARBA00022927"/>
    </source>
</evidence>
<evidence type="ECO:0000313" key="17">
    <source>
        <dbReference type="Proteomes" id="UP000568158"/>
    </source>
</evidence>
<evidence type="ECO:0000256" key="10">
    <source>
        <dbReference type="ARBA" id="ARBA00023329"/>
    </source>
</evidence>
<keyword evidence="6 12" id="KW-0931">ER-Golgi transport</keyword>
<comment type="subunit">
    <text evidence="3 12">Oligomeric complex that consists of at least the alpha, beta, beta', gamma, delta, epsilon and zeta subunits.</text>
</comment>
<evidence type="ECO:0000256" key="9">
    <source>
        <dbReference type="ARBA" id="ARBA00023136"/>
    </source>
</evidence>
<dbReference type="SUPFAM" id="SSF64356">
    <property type="entry name" value="SNARE-like"/>
    <property type="match status" value="1"/>
</dbReference>
<protein>
    <recommendedName>
        <fullName evidence="12">Coatomer subunit zeta</fullName>
    </recommendedName>
</protein>
<keyword evidence="9 12" id="KW-0472">Membrane</keyword>
<dbReference type="PANTHER" id="PTHR11043:SF0">
    <property type="entry name" value="COATOMER SUBUNIT ZETA"/>
    <property type="match status" value="1"/>
</dbReference>
<sequence length="189" mass="21252">MGFETSLYTVEAVILLDNTGKRLFAKYYKAPHENAVEELIVSKSRQLQFEKMLFSKTYKQNSDVLLADNHTIVYKEFTESILYVVGSLSENEVLLYNVLQGLTGAFEILLNEVDKRAILENYDLVALAIDETIDDGVVLETDPSAIAARVTSAPSEDATDIKIDLSERGLMNVFNFAKKNITERLQQGF</sequence>
<evidence type="ECO:0000313" key="14">
    <source>
        <dbReference type="EMBL" id="KAF6013599.1"/>
    </source>
</evidence>
<dbReference type="PANTHER" id="PTHR11043">
    <property type="entry name" value="ZETA-COAT PROTEIN"/>
    <property type="match status" value="1"/>
</dbReference>
<feature type="domain" description="AP complex mu/sigma subunit" evidence="13">
    <location>
        <begin position="9"/>
        <end position="152"/>
    </location>
</feature>
<evidence type="ECO:0000256" key="2">
    <source>
        <dbReference type="ARBA" id="ARBA00006972"/>
    </source>
</evidence>
<comment type="similarity">
    <text evidence="2 12">Belongs to the adaptor complexes small subunit family.</text>
</comment>
<keyword evidence="8 12" id="KW-0333">Golgi apparatus</keyword>
<dbReference type="Proteomes" id="UP000478008">
    <property type="component" value="Unassembled WGS sequence"/>
</dbReference>
<evidence type="ECO:0000256" key="5">
    <source>
        <dbReference type="ARBA" id="ARBA00022490"/>
    </source>
</evidence>
<dbReference type="Gene3D" id="3.30.450.60">
    <property type="match status" value="1"/>
</dbReference>
<dbReference type="FunFam" id="3.30.450.60:FF:000013">
    <property type="entry name" value="Coatomer subunit zeta"/>
    <property type="match status" value="1"/>
</dbReference>
<evidence type="ECO:0000313" key="16">
    <source>
        <dbReference type="Proteomes" id="UP000478008"/>
    </source>
</evidence>
<dbReference type="InterPro" id="IPR011012">
    <property type="entry name" value="Longin-like_dom_sf"/>
</dbReference>
<evidence type="ECO:0000256" key="11">
    <source>
        <dbReference type="ARBA" id="ARBA00045555"/>
    </source>
</evidence>
<dbReference type="GO" id="GO:0006890">
    <property type="term" value="P:retrograde vesicle-mediated transport, Golgi to endoplasmic reticulum"/>
    <property type="evidence" value="ECO:0007669"/>
    <property type="project" value="UniProtKB-UniRule"/>
</dbReference>
<dbReference type="GO" id="GO:0000139">
    <property type="term" value="C:Golgi membrane"/>
    <property type="evidence" value="ECO:0007669"/>
    <property type="project" value="UniProtKB-SubCell"/>
</dbReference>
<evidence type="ECO:0000313" key="15">
    <source>
        <dbReference type="EMBL" id="VUG20226.1"/>
    </source>
</evidence>
<dbReference type="EMBL" id="JABCYN010000020">
    <property type="protein sequence ID" value="KAF6013599.1"/>
    <property type="molecule type" value="Genomic_DNA"/>
</dbReference>
<dbReference type="AlphaFoldDB" id="A0A7D9H2K9"/>
<comment type="subcellular location">
    <subcellularLocation>
        <location evidence="12">Cytoplasm</location>
    </subcellularLocation>
    <subcellularLocation>
        <location evidence="1 12">Golgi apparatus membrane</location>
        <topology evidence="1 12">Peripheral membrane protein</topology>
        <orientation evidence="1 12">Cytoplasmic side</orientation>
    </subcellularLocation>
    <subcellularLocation>
        <location evidence="12">Cytoplasmic vesicle</location>
        <location evidence="12">COPI-coated vesicle membrane</location>
        <topology evidence="12">Peripheral membrane protein</topology>
        <orientation evidence="12">Cytoplasmic side</orientation>
    </subcellularLocation>
</comment>
<dbReference type="InterPro" id="IPR039652">
    <property type="entry name" value="Coatomer_zeta"/>
</dbReference>
<name>A0A7D9H2K9_DEKBR</name>
<keyword evidence="4 12" id="KW-0813">Transport</keyword>
<dbReference type="GO" id="GO:0006886">
    <property type="term" value="P:intracellular protein transport"/>
    <property type="evidence" value="ECO:0007669"/>
    <property type="project" value="TreeGrafter"/>
</dbReference>